<dbReference type="InterPro" id="IPR045058">
    <property type="entry name" value="GIMA/IAN/Toc"/>
</dbReference>
<accession>C1N0C8</accession>
<gene>
    <name evidence="5" type="ORF">MICPUCDRAFT_62790</name>
</gene>
<dbReference type="Gene3D" id="3.40.50.300">
    <property type="entry name" value="P-loop containing nucleotide triphosphate hydrolases"/>
    <property type="match status" value="1"/>
</dbReference>
<keyword evidence="6" id="KW-1185">Reference proteome</keyword>
<dbReference type="GeneID" id="9687051"/>
<dbReference type="GO" id="GO:0005525">
    <property type="term" value="F:GTP binding"/>
    <property type="evidence" value="ECO:0007669"/>
    <property type="project" value="UniProtKB-KW"/>
</dbReference>
<dbReference type="SUPFAM" id="SSF52540">
    <property type="entry name" value="P-loop containing nucleoside triphosphate hydrolases"/>
    <property type="match status" value="1"/>
</dbReference>
<organism evidence="6">
    <name type="scientific">Micromonas pusilla (strain CCMP1545)</name>
    <name type="common">Picoplanktonic green alga</name>
    <dbReference type="NCBI Taxonomy" id="564608"/>
    <lineage>
        <taxon>Eukaryota</taxon>
        <taxon>Viridiplantae</taxon>
        <taxon>Chlorophyta</taxon>
        <taxon>Mamiellophyceae</taxon>
        <taxon>Mamiellales</taxon>
        <taxon>Mamiellaceae</taxon>
        <taxon>Micromonas</taxon>
    </lineage>
</organism>
<dbReference type="STRING" id="564608.C1N0C8"/>
<proteinExistence type="predicted"/>
<evidence type="ECO:0000256" key="2">
    <source>
        <dbReference type="ARBA" id="ARBA00023134"/>
    </source>
</evidence>
<feature type="compositionally biased region" description="Pro residues" evidence="3">
    <location>
        <begin position="1"/>
        <end position="13"/>
    </location>
</feature>
<dbReference type="InterPro" id="IPR006703">
    <property type="entry name" value="G_AIG1"/>
</dbReference>
<evidence type="ECO:0000313" key="5">
    <source>
        <dbReference type="EMBL" id="EEH54003.1"/>
    </source>
</evidence>
<dbReference type="Proteomes" id="UP000001876">
    <property type="component" value="Unassembled WGS sequence"/>
</dbReference>
<sequence>MPPDADPGDPPAPARRRHRAIALVGKTGTGKSSTGNAILRLGASSSSASSSASSASIGSPEEVFVSRRSAAGVTTECHVHRCDGGLSIPCDEDARREDDGEEDATTAMVTWWVIDTPGTCDDAAAEREGGVEANLVEIERCASLAPEGVDAFALVFSAAGRVTADELDAAEWLRHRFGPDAFDARTIVVFTHADVIAFEGASHFDAYLEGAPAALAKLLKRVTPDRVILCDARAKPGSEDAARFKKSLRRALRCVVEGVGGAAAAATTAADVAAAAEARAPKPRMKEARRARQRKRALEARQAAGGSGDGIGASLFGMIDRASAAVWSALAPPPPPKPPEASL</sequence>
<protein>
    <submittedName>
        <fullName evidence="5">Predicted protein</fullName>
    </submittedName>
</protein>
<evidence type="ECO:0000256" key="3">
    <source>
        <dbReference type="SAM" id="MobiDB-lite"/>
    </source>
</evidence>
<reference evidence="5 6" key="1">
    <citation type="journal article" date="2009" name="Science">
        <title>Green evolution and dynamic adaptations revealed by genomes of the marine picoeukaryotes Micromonas.</title>
        <authorList>
            <person name="Worden A.Z."/>
            <person name="Lee J.H."/>
            <person name="Mock T."/>
            <person name="Rouze P."/>
            <person name="Simmons M.P."/>
            <person name="Aerts A.L."/>
            <person name="Allen A.E."/>
            <person name="Cuvelier M.L."/>
            <person name="Derelle E."/>
            <person name="Everett M.V."/>
            <person name="Foulon E."/>
            <person name="Grimwood J."/>
            <person name="Gundlach H."/>
            <person name="Henrissat B."/>
            <person name="Napoli C."/>
            <person name="McDonald S.M."/>
            <person name="Parker M.S."/>
            <person name="Rombauts S."/>
            <person name="Salamov A."/>
            <person name="Von Dassow P."/>
            <person name="Badger J.H."/>
            <person name="Coutinho P.M."/>
            <person name="Demir E."/>
            <person name="Dubchak I."/>
            <person name="Gentemann C."/>
            <person name="Eikrem W."/>
            <person name="Gready J.E."/>
            <person name="John U."/>
            <person name="Lanier W."/>
            <person name="Lindquist E.A."/>
            <person name="Lucas S."/>
            <person name="Mayer K.F."/>
            <person name="Moreau H."/>
            <person name="Not F."/>
            <person name="Otillar R."/>
            <person name="Panaud O."/>
            <person name="Pangilinan J."/>
            <person name="Paulsen I."/>
            <person name="Piegu B."/>
            <person name="Poliakov A."/>
            <person name="Robbens S."/>
            <person name="Schmutz J."/>
            <person name="Toulza E."/>
            <person name="Wyss T."/>
            <person name="Zelensky A."/>
            <person name="Zhou K."/>
            <person name="Armbrust E.V."/>
            <person name="Bhattacharya D."/>
            <person name="Goodenough U.W."/>
            <person name="Van de Peer Y."/>
            <person name="Grigoriev I.V."/>
        </authorList>
    </citation>
    <scope>NUCLEOTIDE SEQUENCE [LARGE SCALE GENOMIC DNA]</scope>
    <source>
        <strain evidence="5 6">CCMP1545</strain>
    </source>
</reference>
<dbReference type="PANTHER" id="PTHR10903:SF184">
    <property type="entry name" value="GTP-BINDING PROTEIN A"/>
    <property type="match status" value="1"/>
</dbReference>
<feature type="region of interest" description="Disordered" evidence="3">
    <location>
        <begin position="277"/>
        <end position="306"/>
    </location>
</feature>
<feature type="domain" description="AIG1-type G" evidence="4">
    <location>
        <begin position="16"/>
        <end position="273"/>
    </location>
</feature>
<dbReference type="InterPro" id="IPR027417">
    <property type="entry name" value="P-loop_NTPase"/>
</dbReference>
<keyword evidence="1" id="KW-0547">Nucleotide-binding</keyword>
<dbReference type="RefSeq" id="XP_003061373.1">
    <property type="nucleotide sequence ID" value="XM_003061327.1"/>
</dbReference>
<evidence type="ECO:0000313" key="6">
    <source>
        <dbReference type="Proteomes" id="UP000001876"/>
    </source>
</evidence>
<dbReference type="PROSITE" id="PS51720">
    <property type="entry name" value="G_AIG1"/>
    <property type="match status" value="1"/>
</dbReference>
<dbReference type="AlphaFoldDB" id="C1N0C8"/>
<dbReference type="EMBL" id="GG663744">
    <property type="protein sequence ID" value="EEH54003.1"/>
    <property type="molecule type" value="Genomic_DNA"/>
</dbReference>
<feature type="compositionally biased region" description="Low complexity" evidence="3">
    <location>
        <begin position="25"/>
        <end position="35"/>
    </location>
</feature>
<evidence type="ECO:0000256" key="1">
    <source>
        <dbReference type="ARBA" id="ARBA00022741"/>
    </source>
</evidence>
<feature type="region of interest" description="Disordered" evidence="3">
    <location>
        <begin position="1"/>
        <end position="37"/>
    </location>
</feature>
<dbReference type="PANTHER" id="PTHR10903">
    <property type="entry name" value="GTPASE, IMAP FAMILY MEMBER-RELATED"/>
    <property type="match status" value="1"/>
</dbReference>
<dbReference type="KEGG" id="mpp:MICPUCDRAFT_62790"/>
<keyword evidence="2" id="KW-0342">GTP-binding</keyword>
<evidence type="ECO:0000259" key="4">
    <source>
        <dbReference type="PROSITE" id="PS51720"/>
    </source>
</evidence>
<name>C1N0C8_MICPC</name>
<dbReference type="Pfam" id="PF04548">
    <property type="entry name" value="AIG1"/>
    <property type="match status" value="1"/>
</dbReference>